<dbReference type="EMBL" id="JAUIQD010000001">
    <property type="protein sequence ID" value="KAK3362496.1"/>
    <property type="molecule type" value="Genomic_DNA"/>
</dbReference>
<keyword evidence="3" id="KW-1185">Reference proteome</keyword>
<name>A0AAJ0HTP7_9PEZI</name>
<organism evidence="2 3">
    <name type="scientific">Lasiosphaeria hispida</name>
    <dbReference type="NCBI Taxonomy" id="260671"/>
    <lineage>
        <taxon>Eukaryota</taxon>
        <taxon>Fungi</taxon>
        <taxon>Dikarya</taxon>
        <taxon>Ascomycota</taxon>
        <taxon>Pezizomycotina</taxon>
        <taxon>Sordariomycetes</taxon>
        <taxon>Sordariomycetidae</taxon>
        <taxon>Sordariales</taxon>
        <taxon>Lasiosphaeriaceae</taxon>
        <taxon>Lasiosphaeria</taxon>
    </lineage>
</organism>
<dbReference type="Proteomes" id="UP001275084">
    <property type="component" value="Unassembled WGS sequence"/>
</dbReference>
<evidence type="ECO:0000313" key="2">
    <source>
        <dbReference type="EMBL" id="KAK3362496.1"/>
    </source>
</evidence>
<comment type="caution">
    <text evidence="2">The sequence shown here is derived from an EMBL/GenBank/DDBJ whole genome shotgun (WGS) entry which is preliminary data.</text>
</comment>
<evidence type="ECO:0000313" key="3">
    <source>
        <dbReference type="Proteomes" id="UP001275084"/>
    </source>
</evidence>
<reference evidence="2" key="1">
    <citation type="journal article" date="2023" name="Mol. Phylogenet. Evol.">
        <title>Genome-scale phylogeny and comparative genomics of the fungal order Sordariales.</title>
        <authorList>
            <person name="Hensen N."/>
            <person name="Bonometti L."/>
            <person name="Westerberg I."/>
            <person name="Brannstrom I.O."/>
            <person name="Guillou S."/>
            <person name="Cros-Aarteil S."/>
            <person name="Calhoun S."/>
            <person name="Haridas S."/>
            <person name="Kuo A."/>
            <person name="Mondo S."/>
            <person name="Pangilinan J."/>
            <person name="Riley R."/>
            <person name="LaButti K."/>
            <person name="Andreopoulos B."/>
            <person name="Lipzen A."/>
            <person name="Chen C."/>
            <person name="Yan M."/>
            <person name="Daum C."/>
            <person name="Ng V."/>
            <person name="Clum A."/>
            <person name="Steindorff A."/>
            <person name="Ohm R.A."/>
            <person name="Martin F."/>
            <person name="Silar P."/>
            <person name="Natvig D.O."/>
            <person name="Lalanne C."/>
            <person name="Gautier V."/>
            <person name="Ament-Velasquez S.L."/>
            <person name="Kruys A."/>
            <person name="Hutchinson M.I."/>
            <person name="Powell A.J."/>
            <person name="Barry K."/>
            <person name="Miller A.N."/>
            <person name="Grigoriev I.V."/>
            <person name="Debuchy R."/>
            <person name="Gladieux P."/>
            <person name="Hiltunen Thoren M."/>
            <person name="Johannesson H."/>
        </authorList>
    </citation>
    <scope>NUCLEOTIDE SEQUENCE</scope>
    <source>
        <strain evidence="2">CBS 955.72</strain>
    </source>
</reference>
<sequence>MFRIVSGVLAVASLAGTALSQLETKPFLYDWGEIEQYGPRLRGLWQQDWNIVNFTTWDDLPDKHDQIPVACTGAFDDWLAPFKSADFTVWEVVYNDCDQPFHFCYHKDVSESSISPIGMIYNWGLVPIGMRQYVGNAVIIPNDANLPGRTAHQAGPSVVFQEDFFVRWSVIAHELSHSLDMYKSDTPGLRFSESAEWRTAVAEDSHLSSVYGRSNYVEEFAEIGIMAAYDIGTEGGLPEVEERWVEVAHQLDFVAKAFGTDLMLGRTGCPAKVSSTYLVPKSDQVGARVEVPEGTEFFTPTEPYPDFAKTQ</sequence>
<dbReference type="AlphaFoldDB" id="A0AAJ0HTP7"/>
<evidence type="ECO:0000256" key="1">
    <source>
        <dbReference type="SAM" id="SignalP"/>
    </source>
</evidence>
<dbReference type="SUPFAM" id="SSF55486">
    <property type="entry name" value="Metalloproteases ('zincins'), catalytic domain"/>
    <property type="match status" value="1"/>
</dbReference>
<accession>A0AAJ0HTP7</accession>
<protein>
    <recommendedName>
        <fullName evidence="4">Conidiation-specific protein</fullName>
    </recommendedName>
</protein>
<feature type="signal peptide" evidence="1">
    <location>
        <begin position="1"/>
        <end position="20"/>
    </location>
</feature>
<reference evidence="2" key="2">
    <citation type="submission" date="2023-06" db="EMBL/GenBank/DDBJ databases">
        <authorList>
            <consortium name="Lawrence Berkeley National Laboratory"/>
            <person name="Haridas S."/>
            <person name="Hensen N."/>
            <person name="Bonometti L."/>
            <person name="Westerberg I."/>
            <person name="Brannstrom I.O."/>
            <person name="Guillou S."/>
            <person name="Cros-Aarteil S."/>
            <person name="Calhoun S."/>
            <person name="Kuo A."/>
            <person name="Mondo S."/>
            <person name="Pangilinan J."/>
            <person name="Riley R."/>
            <person name="Labutti K."/>
            <person name="Andreopoulos B."/>
            <person name="Lipzen A."/>
            <person name="Chen C."/>
            <person name="Yanf M."/>
            <person name="Daum C."/>
            <person name="Ng V."/>
            <person name="Clum A."/>
            <person name="Steindorff A."/>
            <person name="Ohm R."/>
            <person name="Martin F."/>
            <person name="Silar P."/>
            <person name="Natvig D."/>
            <person name="Lalanne C."/>
            <person name="Gautier V."/>
            <person name="Ament-Velasquez S.L."/>
            <person name="Kruys A."/>
            <person name="Hutchinson M.I."/>
            <person name="Powell A.J."/>
            <person name="Barry K."/>
            <person name="Miller A.N."/>
            <person name="Grigoriev I.V."/>
            <person name="Debuchy R."/>
            <person name="Gladieux P."/>
            <person name="Thoren M.H."/>
            <person name="Johannesson H."/>
        </authorList>
    </citation>
    <scope>NUCLEOTIDE SEQUENCE</scope>
    <source>
        <strain evidence="2">CBS 955.72</strain>
    </source>
</reference>
<proteinExistence type="predicted"/>
<keyword evidence="1" id="KW-0732">Signal</keyword>
<feature type="chain" id="PRO_5042593053" description="Conidiation-specific protein" evidence="1">
    <location>
        <begin position="21"/>
        <end position="311"/>
    </location>
</feature>
<gene>
    <name evidence="2" type="ORF">B0T25DRAFT_575229</name>
</gene>
<evidence type="ECO:0008006" key="4">
    <source>
        <dbReference type="Google" id="ProtNLM"/>
    </source>
</evidence>